<dbReference type="PANTHER" id="PTHR13847">
    <property type="entry name" value="SARCOSINE DEHYDROGENASE-RELATED"/>
    <property type="match status" value="1"/>
</dbReference>
<sequence length="373" mass="42101">MISFWEKDSFIQYDLIIAGSGIVGLSTAIEFKEKNPSKSVLILEKGIFPTGASTKNAGFACFGSLTEIIDDLQHYSEDIVLSTVEKRYKGLEKLKNRLTNFPFDYHQYGGYELISNEQLHYLDQLQEVNKLLEPIFKAPVFLNVSDKIAAFKFSNAHVQQLLFNQFEGQIHTGKMMKGLLSKARQLDIEIITGVEVIDFYDEENRVIVQAHHELQKVDFYSEQLCICINGFTNRLLPQLNVNPGRGQVLITSPIQNLPFKGTFHYDRGYYYFRNVGDRVLFGGGRHLDYEGETTTSLQTTPYIQQQLESLLKEVILPKNDFTIDMRWSGIMGFGDQKAPIVKLLSDRIGIGVRMGGMGVAIGSEVGTQLAGIM</sequence>
<proteinExistence type="predicted"/>
<evidence type="ECO:0000313" key="2">
    <source>
        <dbReference type="EMBL" id="NLR90342.1"/>
    </source>
</evidence>
<dbReference type="PANTHER" id="PTHR13847:SF281">
    <property type="entry name" value="FAD DEPENDENT OXIDOREDUCTASE DOMAIN-CONTAINING PROTEIN"/>
    <property type="match status" value="1"/>
</dbReference>
<dbReference type="GO" id="GO:0005737">
    <property type="term" value="C:cytoplasm"/>
    <property type="evidence" value="ECO:0007669"/>
    <property type="project" value="TreeGrafter"/>
</dbReference>
<organism evidence="2 3">
    <name type="scientific">Flammeovirga agarivorans</name>
    <dbReference type="NCBI Taxonomy" id="2726742"/>
    <lineage>
        <taxon>Bacteria</taxon>
        <taxon>Pseudomonadati</taxon>
        <taxon>Bacteroidota</taxon>
        <taxon>Cytophagia</taxon>
        <taxon>Cytophagales</taxon>
        <taxon>Flammeovirgaceae</taxon>
        <taxon>Flammeovirga</taxon>
    </lineage>
</organism>
<dbReference type="InterPro" id="IPR006076">
    <property type="entry name" value="FAD-dep_OxRdtase"/>
</dbReference>
<keyword evidence="3" id="KW-1185">Reference proteome</keyword>
<dbReference type="Pfam" id="PF01266">
    <property type="entry name" value="DAO"/>
    <property type="match status" value="1"/>
</dbReference>
<evidence type="ECO:0000313" key="3">
    <source>
        <dbReference type="Proteomes" id="UP000585050"/>
    </source>
</evidence>
<evidence type="ECO:0000259" key="1">
    <source>
        <dbReference type="Pfam" id="PF01266"/>
    </source>
</evidence>
<dbReference type="EMBL" id="JABAIL010000001">
    <property type="protein sequence ID" value="NLR90342.1"/>
    <property type="molecule type" value="Genomic_DNA"/>
</dbReference>
<protein>
    <submittedName>
        <fullName evidence="2">FAD-binding oxidoreductase</fullName>
    </submittedName>
</protein>
<name>A0A7X8SHP2_9BACT</name>
<gene>
    <name evidence="2" type="ORF">HGP29_03955</name>
</gene>
<comment type="caution">
    <text evidence="2">The sequence shown here is derived from an EMBL/GenBank/DDBJ whole genome shotgun (WGS) entry which is preliminary data.</text>
</comment>
<dbReference type="Proteomes" id="UP000585050">
    <property type="component" value="Unassembled WGS sequence"/>
</dbReference>
<dbReference type="SUPFAM" id="SSF51905">
    <property type="entry name" value="FAD/NAD(P)-binding domain"/>
    <property type="match status" value="1"/>
</dbReference>
<dbReference type="RefSeq" id="WP_168881045.1">
    <property type="nucleotide sequence ID" value="NZ_JABAIL010000001.1"/>
</dbReference>
<dbReference type="Gene3D" id="3.50.50.60">
    <property type="entry name" value="FAD/NAD(P)-binding domain"/>
    <property type="match status" value="1"/>
</dbReference>
<feature type="domain" description="FAD dependent oxidoreductase" evidence="1">
    <location>
        <begin position="14"/>
        <end position="369"/>
    </location>
</feature>
<dbReference type="Gene3D" id="3.30.9.10">
    <property type="entry name" value="D-Amino Acid Oxidase, subunit A, domain 2"/>
    <property type="match status" value="1"/>
</dbReference>
<dbReference type="InterPro" id="IPR036188">
    <property type="entry name" value="FAD/NAD-bd_sf"/>
</dbReference>
<reference evidence="2 3" key="1">
    <citation type="submission" date="2020-04" db="EMBL/GenBank/DDBJ databases">
        <title>Flammeovirga sp. SR4, a novel species isolated from seawater.</title>
        <authorList>
            <person name="Wang X."/>
        </authorList>
    </citation>
    <scope>NUCLEOTIDE SEQUENCE [LARGE SCALE GENOMIC DNA]</scope>
    <source>
        <strain evidence="2 3">SR4</strain>
    </source>
</reference>
<dbReference type="AlphaFoldDB" id="A0A7X8SHP2"/>
<accession>A0A7X8SHP2</accession>